<dbReference type="SUPFAM" id="SSF57567">
    <property type="entry name" value="Serine protease inhibitors"/>
    <property type="match status" value="1"/>
</dbReference>
<organism evidence="7">
    <name type="scientific">Soboliphyme baturini</name>
    <dbReference type="NCBI Taxonomy" id="241478"/>
    <lineage>
        <taxon>Eukaryota</taxon>
        <taxon>Metazoa</taxon>
        <taxon>Ecdysozoa</taxon>
        <taxon>Nematoda</taxon>
        <taxon>Enoplea</taxon>
        <taxon>Dorylaimia</taxon>
        <taxon>Dioctophymatida</taxon>
        <taxon>Dioctophymatoidea</taxon>
        <taxon>Soboliphymatidae</taxon>
        <taxon>Soboliphyme</taxon>
    </lineage>
</organism>
<dbReference type="GO" id="GO:0004867">
    <property type="term" value="F:serine-type endopeptidase inhibitor activity"/>
    <property type="evidence" value="ECO:0007669"/>
    <property type="project" value="UniProtKB-KW"/>
</dbReference>
<sequence>MSSIFSYVFCFDVLYCTLTPNSAKCKENEVFNECGSACEPTCESIKSNLPVACPLICIAKCVCKEGFVLNSKGECIPTCNFDERLNFNAVTICFIRHRKTTMKQEGRRDI</sequence>
<evidence type="ECO:0000313" key="7">
    <source>
        <dbReference type="WBParaSite" id="SBAD_0001355001-mRNA-1"/>
    </source>
</evidence>
<evidence type="ECO:0000313" key="6">
    <source>
        <dbReference type="Proteomes" id="UP000270296"/>
    </source>
</evidence>
<dbReference type="PANTHER" id="PTHR23259">
    <property type="entry name" value="RIDDLE"/>
    <property type="match status" value="1"/>
</dbReference>
<dbReference type="CDD" id="cd19941">
    <property type="entry name" value="TIL"/>
    <property type="match status" value="1"/>
</dbReference>
<reference evidence="7" key="1">
    <citation type="submission" date="2016-06" db="UniProtKB">
        <authorList>
            <consortium name="WormBaseParasite"/>
        </authorList>
    </citation>
    <scope>IDENTIFICATION</scope>
</reference>
<dbReference type="OrthoDB" id="5912264at2759"/>
<reference evidence="5 6" key="2">
    <citation type="submission" date="2018-11" db="EMBL/GenBank/DDBJ databases">
        <authorList>
            <consortium name="Pathogen Informatics"/>
        </authorList>
    </citation>
    <scope>NUCLEOTIDE SEQUENCE [LARGE SCALE GENOMIC DNA]</scope>
</reference>
<dbReference type="PANTHER" id="PTHR23259:SF70">
    <property type="entry name" value="ACCESSORY GLAND PROTEIN ACP62F-RELATED"/>
    <property type="match status" value="1"/>
</dbReference>
<dbReference type="WBParaSite" id="SBAD_0001355001-mRNA-1">
    <property type="protein sequence ID" value="SBAD_0001355001-mRNA-1"/>
    <property type="gene ID" value="SBAD_0001355001"/>
</dbReference>
<keyword evidence="1" id="KW-0646">Protease inhibitor</keyword>
<dbReference type="EMBL" id="UZAM01020431">
    <property type="protein sequence ID" value="VDP54369.1"/>
    <property type="molecule type" value="Genomic_DNA"/>
</dbReference>
<evidence type="ECO:0000256" key="2">
    <source>
        <dbReference type="ARBA" id="ARBA00022900"/>
    </source>
</evidence>
<accession>A0A183JB86</accession>
<gene>
    <name evidence="5" type="ORF">SBAD_LOCUS13134</name>
</gene>
<name>A0A183JB86_9BILA</name>
<dbReference type="Pfam" id="PF01826">
    <property type="entry name" value="TIL"/>
    <property type="match status" value="1"/>
</dbReference>
<dbReference type="FunFam" id="2.10.25.10:FF:000674">
    <property type="entry name" value="Mucin-2"/>
    <property type="match status" value="1"/>
</dbReference>
<evidence type="ECO:0000256" key="1">
    <source>
        <dbReference type="ARBA" id="ARBA00022690"/>
    </source>
</evidence>
<protein>
    <submittedName>
        <fullName evidence="7">TIL domain-containing protein</fullName>
    </submittedName>
</protein>
<keyword evidence="3" id="KW-1015">Disulfide bond</keyword>
<keyword evidence="6" id="KW-1185">Reference proteome</keyword>
<evidence type="ECO:0000313" key="5">
    <source>
        <dbReference type="EMBL" id="VDP54369.1"/>
    </source>
</evidence>
<dbReference type="Gene3D" id="2.10.25.10">
    <property type="entry name" value="Laminin"/>
    <property type="match status" value="1"/>
</dbReference>
<dbReference type="InterPro" id="IPR051368">
    <property type="entry name" value="SerProtInhib-TIL_Domain"/>
</dbReference>
<evidence type="ECO:0000259" key="4">
    <source>
        <dbReference type="Pfam" id="PF01826"/>
    </source>
</evidence>
<dbReference type="InterPro" id="IPR036084">
    <property type="entry name" value="Ser_inhib-like_sf"/>
</dbReference>
<evidence type="ECO:0000256" key="3">
    <source>
        <dbReference type="ARBA" id="ARBA00023157"/>
    </source>
</evidence>
<dbReference type="Proteomes" id="UP000270296">
    <property type="component" value="Unassembled WGS sequence"/>
</dbReference>
<feature type="domain" description="TIL" evidence="4">
    <location>
        <begin position="25"/>
        <end position="78"/>
    </location>
</feature>
<proteinExistence type="predicted"/>
<dbReference type="InterPro" id="IPR002919">
    <property type="entry name" value="TIL_dom"/>
</dbReference>
<dbReference type="AlphaFoldDB" id="A0A183JB86"/>
<keyword evidence="2" id="KW-0722">Serine protease inhibitor</keyword>